<comment type="similarity">
    <text evidence="5">In the N-terminal section; belongs to the TrpC family.</text>
</comment>
<feature type="domain" description="Indole-3-glycerol phosphate synthase" evidence="17">
    <location>
        <begin position="5"/>
        <end position="249"/>
    </location>
</feature>
<dbReference type="InterPro" id="IPR013785">
    <property type="entry name" value="Aldolase_TIM"/>
</dbReference>
<evidence type="ECO:0000256" key="3">
    <source>
        <dbReference type="ARBA" id="ARBA00004664"/>
    </source>
</evidence>
<dbReference type="EMBL" id="CDMN01000032">
    <property type="protein sequence ID" value="CRF44235.1"/>
    <property type="molecule type" value="Genomic_DNA"/>
</dbReference>
<evidence type="ECO:0000256" key="15">
    <source>
        <dbReference type="HAMAP-Rule" id="MF_00134"/>
    </source>
</evidence>
<dbReference type="RefSeq" id="WP_053940940.1">
    <property type="nucleotide sequence ID" value="NZ_CDMH01000020.1"/>
</dbReference>
<dbReference type="GO" id="GO:0004640">
    <property type="term" value="F:phosphoribosylanthranilate isomerase activity"/>
    <property type="evidence" value="ECO:0007669"/>
    <property type="project" value="UniProtKB-UniRule"/>
</dbReference>
<dbReference type="EC" id="4.1.1.48" evidence="15"/>
<dbReference type="EC" id="5.3.1.24" evidence="16"/>
<dbReference type="EMBL" id="CDML01000010">
    <property type="protein sequence ID" value="CRF40629.1"/>
    <property type="molecule type" value="Genomic_DNA"/>
</dbReference>
<feature type="domain" description="N-(5'phosphoribosyl) anthranilate isomerase (PRAI)" evidence="18">
    <location>
        <begin position="254"/>
        <end position="445"/>
    </location>
</feature>
<reference evidence="23 24" key="3">
    <citation type="submission" date="2014-12" db="EMBL/GenBank/DDBJ databases">
        <authorList>
            <person name="Jaenicke S."/>
        </authorList>
    </citation>
    <scope>NUCLEOTIDE SEQUENCE [LARGE SCALE GENOMIC DNA]</scope>
</reference>
<comment type="pathway">
    <text evidence="4 15">Amino-acid biosynthesis; L-tryptophan biosynthesis; L-tryptophan from chorismate: step 4/5.</text>
</comment>
<dbReference type="NCBIfam" id="NF006945">
    <property type="entry name" value="PRK09427.1"/>
    <property type="match status" value="1"/>
</dbReference>
<comment type="similarity">
    <text evidence="6">In the C-terminal section; belongs to the TrpF family.</text>
</comment>
<comment type="pathway">
    <text evidence="3 16">Amino-acid biosynthesis; L-tryptophan biosynthesis; L-tryptophan from chorismate: step 3/5.</text>
</comment>
<keyword evidence="8 15" id="KW-0210">Decarboxylase</keyword>
<evidence type="ECO:0000313" key="21">
    <source>
        <dbReference type="EMBL" id="CRF44235.1"/>
    </source>
</evidence>
<evidence type="ECO:0000256" key="14">
    <source>
        <dbReference type="ARBA" id="ARBA00025592"/>
    </source>
</evidence>
<dbReference type="Gene3D" id="3.20.20.70">
    <property type="entry name" value="Aldolase class I"/>
    <property type="match status" value="2"/>
</dbReference>
<proteinExistence type="inferred from homology"/>
<reference evidence="21" key="1">
    <citation type="submission" date="2014-12" db="EMBL/GenBank/DDBJ databases">
        <title>Whole genome sequences of four Staphylococcus schleiferi canine isolates.</title>
        <authorList>
            <person name="Misic A.M."/>
            <person name="Cain C."/>
            <person name="Morris D.O."/>
            <person name="Rankin S."/>
            <person name="Beiting D."/>
        </authorList>
    </citation>
    <scope>NUCLEOTIDE SEQUENCE</scope>
    <source>
        <strain evidence="19">ASB11</strain>
        <strain evidence="20">ASB13</strain>
        <strain evidence="21">ASB9</strain>
    </source>
</reference>
<dbReference type="InterPro" id="IPR001468">
    <property type="entry name" value="Indole-3-GlycerolPSynthase_CS"/>
</dbReference>
<evidence type="ECO:0000256" key="16">
    <source>
        <dbReference type="HAMAP-Rule" id="MF_00135"/>
    </source>
</evidence>
<accession>A0A0K2XA51</accession>
<evidence type="ECO:0000256" key="2">
    <source>
        <dbReference type="ARBA" id="ARBA00001633"/>
    </source>
</evidence>
<dbReference type="AlphaFoldDB" id="A0A0K2XA51"/>
<reference evidence="22" key="2">
    <citation type="submission" date="2014-12" db="EMBL/GenBank/DDBJ databases">
        <authorList>
            <person name="Smet A."/>
        </authorList>
    </citation>
    <scope>NUCLEOTIDE SEQUENCE [LARGE SCALE GENOMIC DNA]</scope>
</reference>
<keyword evidence="22" id="KW-1185">Reference proteome</keyword>
<comment type="similarity">
    <text evidence="15">Belongs to the TrpC family.</text>
</comment>
<keyword evidence="9 15" id="KW-0822">Tryptophan biosynthesis</keyword>
<evidence type="ECO:0000259" key="17">
    <source>
        <dbReference type="Pfam" id="PF00218"/>
    </source>
</evidence>
<dbReference type="PANTHER" id="PTHR22854">
    <property type="entry name" value="TRYPTOPHAN BIOSYNTHESIS PROTEIN"/>
    <property type="match status" value="1"/>
</dbReference>
<evidence type="ECO:0000256" key="5">
    <source>
        <dbReference type="ARBA" id="ARBA00007902"/>
    </source>
</evidence>
<dbReference type="PANTHER" id="PTHR22854:SF2">
    <property type="entry name" value="INDOLE-3-GLYCEROL-PHOSPHATE SYNTHASE"/>
    <property type="match status" value="1"/>
</dbReference>
<dbReference type="Pfam" id="PF00697">
    <property type="entry name" value="PRAI"/>
    <property type="match status" value="1"/>
</dbReference>
<evidence type="ECO:0000256" key="12">
    <source>
        <dbReference type="ARBA" id="ARBA00023239"/>
    </source>
</evidence>
<comment type="catalytic activity">
    <reaction evidence="2 15">
        <text>1-(2-carboxyphenylamino)-1-deoxy-D-ribulose 5-phosphate + H(+) = (1S,2R)-1-C-(indol-3-yl)glycerol 3-phosphate + CO2 + H2O</text>
        <dbReference type="Rhea" id="RHEA:23476"/>
        <dbReference type="ChEBI" id="CHEBI:15377"/>
        <dbReference type="ChEBI" id="CHEBI:15378"/>
        <dbReference type="ChEBI" id="CHEBI:16526"/>
        <dbReference type="ChEBI" id="CHEBI:58613"/>
        <dbReference type="ChEBI" id="CHEBI:58866"/>
        <dbReference type="EC" id="4.1.1.48"/>
    </reaction>
</comment>
<comment type="catalytic activity">
    <reaction evidence="1 16">
        <text>N-(5-phospho-beta-D-ribosyl)anthranilate = 1-(2-carboxyphenylamino)-1-deoxy-D-ribulose 5-phosphate</text>
        <dbReference type="Rhea" id="RHEA:21540"/>
        <dbReference type="ChEBI" id="CHEBI:18277"/>
        <dbReference type="ChEBI" id="CHEBI:58613"/>
        <dbReference type="EC" id="5.3.1.24"/>
    </reaction>
</comment>
<evidence type="ECO:0000313" key="20">
    <source>
        <dbReference type="EMBL" id="CRF42283.1"/>
    </source>
</evidence>
<dbReference type="GO" id="GO:0004425">
    <property type="term" value="F:indole-3-glycerol-phosphate synthase activity"/>
    <property type="evidence" value="ECO:0007669"/>
    <property type="project" value="UniProtKB-UniRule"/>
</dbReference>
<dbReference type="STRING" id="1578720.HAL011_03910"/>
<evidence type="ECO:0000259" key="18">
    <source>
        <dbReference type="Pfam" id="PF00697"/>
    </source>
</evidence>
<dbReference type="SUPFAM" id="SSF51366">
    <property type="entry name" value="Ribulose-phoshate binding barrel"/>
    <property type="match status" value="2"/>
</dbReference>
<keyword evidence="12 15" id="KW-0456">Lyase</keyword>
<evidence type="ECO:0000256" key="8">
    <source>
        <dbReference type="ARBA" id="ARBA00022793"/>
    </source>
</evidence>
<evidence type="ECO:0000256" key="10">
    <source>
        <dbReference type="ARBA" id="ARBA00023141"/>
    </source>
</evidence>
<protein>
    <recommendedName>
        <fullName evidence="15 16">Multifunctional fusion protein</fullName>
    </recommendedName>
    <domain>
        <recommendedName>
            <fullName evidence="15">Indole-3-glycerol phosphate synthase</fullName>
            <shortName evidence="15">IGPS</shortName>
            <ecNumber evidence="15">4.1.1.48</ecNumber>
        </recommendedName>
    </domain>
    <domain>
        <recommendedName>
            <fullName evidence="16">N-(5'-phosphoribosyl)anthranilate isomerase</fullName>
            <shortName evidence="16">PRAI</shortName>
            <ecNumber evidence="16">5.3.1.24</ecNumber>
        </recommendedName>
    </domain>
</protein>
<dbReference type="CDD" id="cd00405">
    <property type="entry name" value="PRAI"/>
    <property type="match status" value="1"/>
</dbReference>
<dbReference type="GO" id="GO:0000162">
    <property type="term" value="P:L-tryptophan biosynthetic process"/>
    <property type="evidence" value="ECO:0007669"/>
    <property type="project" value="UniProtKB-UniRule"/>
</dbReference>
<evidence type="ECO:0000313" key="19">
    <source>
        <dbReference type="EMBL" id="CRF40629.1"/>
    </source>
</evidence>
<evidence type="ECO:0000313" key="23">
    <source>
        <dbReference type="Proteomes" id="UP000041394"/>
    </source>
</evidence>
<comment type="similarity">
    <text evidence="16">Belongs to the TrpF family.</text>
</comment>
<evidence type="ECO:0000256" key="7">
    <source>
        <dbReference type="ARBA" id="ARBA00022605"/>
    </source>
</evidence>
<evidence type="ECO:0000256" key="9">
    <source>
        <dbReference type="ARBA" id="ARBA00022822"/>
    </source>
</evidence>
<dbReference type="InterPro" id="IPR001240">
    <property type="entry name" value="PRAI_dom"/>
</dbReference>
<dbReference type="UniPathway" id="UPA00035">
    <property type="reaction ID" value="UER00042"/>
</dbReference>
<keyword evidence="13" id="KW-0511">Multifunctional enzyme</keyword>
<evidence type="ECO:0000313" key="22">
    <source>
        <dbReference type="Proteomes" id="UP000038622"/>
    </source>
</evidence>
<gene>
    <name evidence="15" type="primary">trpC</name>
    <name evidence="16" type="synonym">trpF</name>
    <name evidence="19" type="ORF">HAL011_03910</name>
    <name evidence="20" type="ORF">HAL013_04500</name>
    <name evidence="21" type="ORF">HAL09_08100</name>
</gene>
<dbReference type="Proteomes" id="UP000038622">
    <property type="component" value="Unassembled WGS sequence"/>
</dbReference>
<dbReference type="CDD" id="cd00331">
    <property type="entry name" value="IGPS"/>
    <property type="match status" value="1"/>
</dbReference>
<dbReference type="FunFam" id="3.20.20.70:FF:000024">
    <property type="entry name" value="Indole-3-glycerol phosphate synthase"/>
    <property type="match status" value="1"/>
</dbReference>
<evidence type="ECO:0000256" key="13">
    <source>
        <dbReference type="ARBA" id="ARBA00023268"/>
    </source>
</evidence>
<dbReference type="Proteomes" id="UP000045175">
    <property type="component" value="Unassembled WGS sequence"/>
</dbReference>
<dbReference type="PROSITE" id="PS00614">
    <property type="entry name" value="IGPS"/>
    <property type="match status" value="1"/>
</dbReference>
<evidence type="ECO:0000256" key="1">
    <source>
        <dbReference type="ARBA" id="ARBA00001164"/>
    </source>
</evidence>
<dbReference type="InterPro" id="IPR013798">
    <property type="entry name" value="Indole-3-glycerol_P_synth_dom"/>
</dbReference>
<organism evidence="21 23">
    <name type="scientific">Helicobacter ailurogastricus</name>
    <dbReference type="NCBI Taxonomy" id="1578720"/>
    <lineage>
        <taxon>Bacteria</taxon>
        <taxon>Pseudomonadati</taxon>
        <taxon>Campylobacterota</taxon>
        <taxon>Epsilonproteobacteria</taxon>
        <taxon>Campylobacterales</taxon>
        <taxon>Helicobacteraceae</taxon>
        <taxon>Helicobacter</taxon>
    </lineage>
</organism>
<dbReference type="EMBL" id="CDMH01000020">
    <property type="protein sequence ID" value="CRF42283.1"/>
    <property type="molecule type" value="Genomic_DNA"/>
</dbReference>
<keyword evidence="7 15" id="KW-0028">Amino-acid biosynthesis</keyword>
<name>A0A0K2XA51_9HELI</name>
<comment type="function">
    <text evidence="14">Bifunctional enzyme that catalyzes two sequential steps of tryptophan biosynthetic pathway. The first reaction is catalyzed by the isomerase, coded by the TrpF domain; the second reaction is catalyzed by the synthase, coded by the TrpC domain.</text>
</comment>
<dbReference type="InterPro" id="IPR045186">
    <property type="entry name" value="Indole-3-glycerol_P_synth"/>
</dbReference>
<evidence type="ECO:0000256" key="6">
    <source>
        <dbReference type="ARBA" id="ARBA00009847"/>
    </source>
</evidence>
<evidence type="ECO:0000256" key="11">
    <source>
        <dbReference type="ARBA" id="ARBA00023235"/>
    </source>
</evidence>
<sequence>MHDLLKTMLEHKKLEVQALKNRYNLPEELKPSQRDFKEALQERRTSFILECKQASPSKGLIRSPFNLVKIAKVYEKHATCISVLTDEKYFKGAFENLRIVAAHTTKPLLCKDFVIDPFQVRLARYMGADAVLLMLSVLEDKAYTDLANLAQSLNMAVLTEVSNPAEVQRAIALNAPIIGINNRDLRTLKVDTNTTLELTPLIPENKTIISESGISSHAVVKQLCHKVQGFLVGSLLMAQKNLDKACKKLILGENKVCGLKRVKDAKAVYKNGFIYGGLIFDPQSPRYIPPKKAAKLIKKVPKLDFVGVFVQAEPTTIIKRAYQLGLKAVQLHGRYNPQELAFLQNALTCPVWAVASVDLRARKLPSTPNTPLILFDSKGARAGGNGVAFSWRLLEGFKRPFMLAGGLNASNLEKAVGTGALGLDLNSGVESAPGKKSAQKIAQVAKMLREY</sequence>
<dbReference type="Proteomes" id="UP000041394">
    <property type="component" value="Unassembled WGS sequence"/>
</dbReference>
<dbReference type="HAMAP" id="MF_00134_B">
    <property type="entry name" value="IGPS_B"/>
    <property type="match status" value="1"/>
</dbReference>
<keyword evidence="10 15" id="KW-0057">Aromatic amino acid biosynthesis</keyword>
<dbReference type="OrthoDB" id="9804217at2"/>
<dbReference type="Pfam" id="PF00218">
    <property type="entry name" value="IGPS"/>
    <property type="match status" value="1"/>
</dbReference>
<evidence type="ECO:0000313" key="24">
    <source>
        <dbReference type="Proteomes" id="UP000045175"/>
    </source>
</evidence>
<evidence type="ECO:0000256" key="4">
    <source>
        <dbReference type="ARBA" id="ARBA00004696"/>
    </source>
</evidence>
<dbReference type="HAMAP" id="MF_00135">
    <property type="entry name" value="PRAI"/>
    <property type="match status" value="1"/>
</dbReference>
<keyword evidence="11 16" id="KW-0413">Isomerase</keyword>
<dbReference type="InterPro" id="IPR011060">
    <property type="entry name" value="RibuloseP-bd_barrel"/>
</dbReference>